<evidence type="ECO:0000313" key="6">
    <source>
        <dbReference type="EMBL" id="MFD2095542.1"/>
    </source>
</evidence>
<gene>
    <name evidence="6" type="ORF">ACFSJ3_06045</name>
</gene>
<reference evidence="7" key="1">
    <citation type="journal article" date="2019" name="Int. J. Syst. Evol. Microbiol.">
        <title>The Global Catalogue of Microorganisms (GCM) 10K type strain sequencing project: providing services to taxonomists for standard genome sequencing and annotation.</title>
        <authorList>
            <consortium name="The Broad Institute Genomics Platform"/>
            <consortium name="The Broad Institute Genome Sequencing Center for Infectious Disease"/>
            <person name="Wu L."/>
            <person name="Ma J."/>
        </authorList>
    </citation>
    <scope>NUCLEOTIDE SEQUENCE [LARGE SCALE GENOMIC DNA]</scope>
    <source>
        <strain evidence="7">CGMCC 1.10992</strain>
    </source>
</reference>
<name>A0ABW4XJ23_9GAMM</name>
<organism evidence="6 7">
    <name type="scientific">Corallincola platygyrae</name>
    <dbReference type="NCBI Taxonomy" id="1193278"/>
    <lineage>
        <taxon>Bacteria</taxon>
        <taxon>Pseudomonadati</taxon>
        <taxon>Pseudomonadota</taxon>
        <taxon>Gammaproteobacteria</taxon>
        <taxon>Alteromonadales</taxon>
        <taxon>Psychromonadaceae</taxon>
        <taxon>Corallincola</taxon>
    </lineage>
</organism>
<dbReference type="PANTHER" id="PTHR43042:SF3">
    <property type="entry name" value="RIBOSOMAL RNA LARGE SUBUNIT METHYLTRANSFERASE YWBD-RELATED"/>
    <property type="match status" value="1"/>
</dbReference>
<evidence type="ECO:0000256" key="4">
    <source>
        <dbReference type="ARBA" id="ARBA00022691"/>
    </source>
</evidence>
<dbReference type="InterPro" id="IPR019614">
    <property type="entry name" value="SAM-dep_methyl-trfase"/>
</dbReference>
<evidence type="ECO:0000256" key="3">
    <source>
        <dbReference type="ARBA" id="ARBA00022679"/>
    </source>
</evidence>
<keyword evidence="1" id="KW-0698">rRNA processing</keyword>
<keyword evidence="3 6" id="KW-0808">Transferase</keyword>
<comment type="caution">
    <text evidence="6">The sequence shown here is derived from an EMBL/GenBank/DDBJ whole genome shotgun (WGS) entry which is preliminary data.</text>
</comment>
<dbReference type="GO" id="GO:0032259">
    <property type="term" value="P:methylation"/>
    <property type="evidence" value="ECO:0007669"/>
    <property type="project" value="UniProtKB-KW"/>
</dbReference>
<keyword evidence="4" id="KW-0949">S-adenosyl-L-methionine</keyword>
<sequence length="303" mass="34506">MEWLKNIQKYLNRPISPLNSERILHGRGQLVVGAETIAIDWFASNVLVTLYKEWPDQDVSVLADYLLNQLKEWQLPPTSIALQRRYLKGAPTEVLYGELADEIWAQEQGLQYRINLKQHQNHGLFLDMAEGRRWVKERAQHKRVLNLFSYTCAFSVAALAGGADEVINLDMSKGALAVGRKNHAKNDLTGARFFAHDLFNSWGKLKRLGPYDLVIVDPPSFQGSSFTLDSHYPKVIRRLCSLTEPGAEFLLCLNAPEKSSEFLIDLVAQDAPELRFVSRLPNPEVFADKYPEKSLKVLHFSRE</sequence>
<dbReference type="GO" id="GO:0008168">
    <property type="term" value="F:methyltransferase activity"/>
    <property type="evidence" value="ECO:0007669"/>
    <property type="project" value="UniProtKB-KW"/>
</dbReference>
<dbReference type="InterPro" id="IPR029063">
    <property type="entry name" value="SAM-dependent_MTases_sf"/>
</dbReference>
<accession>A0ABW4XJ23</accession>
<evidence type="ECO:0000256" key="2">
    <source>
        <dbReference type="ARBA" id="ARBA00022603"/>
    </source>
</evidence>
<dbReference type="Pfam" id="PF10672">
    <property type="entry name" value="Methyltrans_SAM"/>
    <property type="match status" value="1"/>
</dbReference>
<dbReference type="EMBL" id="JBHUHT010000009">
    <property type="protein sequence ID" value="MFD2095542.1"/>
    <property type="molecule type" value="Genomic_DNA"/>
</dbReference>
<dbReference type="EC" id="2.1.1.-" evidence="6"/>
<keyword evidence="7" id="KW-1185">Reference proteome</keyword>
<feature type="domain" description="S-adenosylmethionine-dependent methyltransferase" evidence="5">
    <location>
        <begin position="22"/>
        <end position="300"/>
    </location>
</feature>
<dbReference type="Gene3D" id="3.40.50.150">
    <property type="entry name" value="Vaccinia Virus protein VP39"/>
    <property type="match status" value="1"/>
</dbReference>
<dbReference type="Proteomes" id="UP001597380">
    <property type="component" value="Unassembled WGS sequence"/>
</dbReference>
<proteinExistence type="predicted"/>
<evidence type="ECO:0000256" key="1">
    <source>
        <dbReference type="ARBA" id="ARBA00022552"/>
    </source>
</evidence>
<dbReference type="CDD" id="cd02440">
    <property type="entry name" value="AdoMet_MTases"/>
    <property type="match status" value="1"/>
</dbReference>
<dbReference type="RefSeq" id="WP_345340386.1">
    <property type="nucleotide sequence ID" value="NZ_BAABLI010000014.1"/>
</dbReference>
<evidence type="ECO:0000313" key="7">
    <source>
        <dbReference type="Proteomes" id="UP001597380"/>
    </source>
</evidence>
<protein>
    <submittedName>
        <fullName evidence="6">Class I SAM-dependent methyltransferase</fullName>
        <ecNumber evidence="6">2.1.1.-</ecNumber>
    </submittedName>
</protein>
<keyword evidence="2 6" id="KW-0489">Methyltransferase</keyword>
<dbReference type="PANTHER" id="PTHR43042">
    <property type="entry name" value="SAM-DEPENDENT METHYLTRANSFERASE"/>
    <property type="match status" value="1"/>
</dbReference>
<evidence type="ECO:0000259" key="5">
    <source>
        <dbReference type="Pfam" id="PF10672"/>
    </source>
</evidence>
<dbReference type="SUPFAM" id="SSF53335">
    <property type="entry name" value="S-adenosyl-L-methionine-dependent methyltransferases"/>
    <property type="match status" value="1"/>
</dbReference>